<proteinExistence type="predicted"/>
<reference evidence="1" key="1">
    <citation type="journal article" date="2014" name="Int. J. Syst. Evol. Microbiol.">
        <title>Complete genome sequence of Corynebacterium casei LMG S-19264T (=DSM 44701T), isolated from a smear-ripened cheese.</title>
        <authorList>
            <consortium name="US DOE Joint Genome Institute (JGI-PGF)"/>
            <person name="Walter F."/>
            <person name="Albersmeier A."/>
            <person name="Kalinowski J."/>
            <person name="Ruckert C."/>
        </authorList>
    </citation>
    <scope>NUCLEOTIDE SEQUENCE</scope>
    <source>
        <strain evidence="1">CGMCC 1.16067</strain>
    </source>
</reference>
<evidence type="ECO:0000313" key="1">
    <source>
        <dbReference type="EMBL" id="GGF42012.1"/>
    </source>
</evidence>
<name>A0A917F1Y8_9ACTN</name>
<sequence length="87" mass="10028">MLWFLGPETERQLERQLVLLSAFIDAYGPSTLDLRSFGARTAARAERERVMHERAGRPSPPGSWLHQQIVWLSTNTGRFDRWALATF</sequence>
<protein>
    <submittedName>
        <fullName evidence="1">Uncharacterized protein</fullName>
    </submittedName>
</protein>
<dbReference type="AlphaFoldDB" id="A0A917F1Y8"/>
<evidence type="ECO:0000313" key="2">
    <source>
        <dbReference type="Proteomes" id="UP000649179"/>
    </source>
</evidence>
<accession>A0A917F1Y8</accession>
<comment type="caution">
    <text evidence="1">The sequence shown here is derived from an EMBL/GenBank/DDBJ whole genome shotgun (WGS) entry which is preliminary data.</text>
</comment>
<keyword evidence="2" id="KW-1185">Reference proteome</keyword>
<dbReference type="Proteomes" id="UP000649179">
    <property type="component" value="Unassembled WGS sequence"/>
</dbReference>
<dbReference type="EMBL" id="BMKQ01000001">
    <property type="protein sequence ID" value="GGF42012.1"/>
    <property type="molecule type" value="Genomic_DNA"/>
</dbReference>
<reference evidence="1" key="2">
    <citation type="submission" date="2020-09" db="EMBL/GenBank/DDBJ databases">
        <authorList>
            <person name="Sun Q."/>
            <person name="Zhou Y."/>
        </authorList>
    </citation>
    <scope>NUCLEOTIDE SEQUENCE</scope>
    <source>
        <strain evidence="1">CGMCC 1.16067</strain>
    </source>
</reference>
<organism evidence="1 2">
    <name type="scientific">Marmoricola endophyticus</name>
    <dbReference type="NCBI Taxonomy" id="2040280"/>
    <lineage>
        <taxon>Bacteria</taxon>
        <taxon>Bacillati</taxon>
        <taxon>Actinomycetota</taxon>
        <taxon>Actinomycetes</taxon>
        <taxon>Propionibacteriales</taxon>
        <taxon>Nocardioidaceae</taxon>
        <taxon>Marmoricola</taxon>
    </lineage>
</organism>
<gene>
    <name evidence="1" type="ORF">GCM10011519_14810</name>
</gene>